<dbReference type="RefSeq" id="WP_128277087.1">
    <property type="nucleotide sequence ID" value="NZ_ALWX01000025.1"/>
</dbReference>
<dbReference type="PROSITE" id="PS01124">
    <property type="entry name" value="HTH_ARAC_FAMILY_2"/>
    <property type="match status" value="1"/>
</dbReference>
<proteinExistence type="predicted"/>
<accession>A0A444B5H8</accession>
<evidence type="ECO:0000313" key="5">
    <source>
        <dbReference type="EMBL" id="RWU83614.1"/>
    </source>
</evidence>
<dbReference type="PANTHER" id="PTHR46796">
    <property type="entry name" value="HTH-TYPE TRANSCRIPTIONAL ACTIVATOR RHAS-RELATED"/>
    <property type="match status" value="1"/>
</dbReference>
<dbReference type="OrthoDB" id="186135at2"/>
<keyword evidence="6" id="KW-1185">Reference proteome</keyword>
<feature type="domain" description="HTH araC/xylS-type" evidence="4">
    <location>
        <begin position="203"/>
        <end position="301"/>
    </location>
</feature>
<gene>
    <name evidence="5" type="ORF">CWN80_07540</name>
</gene>
<protein>
    <submittedName>
        <fullName evidence="5">AraC family transcriptional regulator</fullName>
    </submittedName>
</protein>
<evidence type="ECO:0000259" key="4">
    <source>
        <dbReference type="PROSITE" id="PS01124"/>
    </source>
</evidence>
<dbReference type="InterPro" id="IPR009057">
    <property type="entry name" value="Homeodomain-like_sf"/>
</dbReference>
<dbReference type="Gene3D" id="1.10.10.60">
    <property type="entry name" value="Homeodomain-like"/>
    <property type="match status" value="2"/>
</dbReference>
<dbReference type="SMART" id="SM00342">
    <property type="entry name" value="HTH_ARAC"/>
    <property type="match status" value="1"/>
</dbReference>
<dbReference type="GO" id="GO:0043565">
    <property type="term" value="F:sequence-specific DNA binding"/>
    <property type="evidence" value="ECO:0007669"/>
    <property type="project" value="InterPro"/>
</dbReference>
<dbReference type="InterPro" id="IPR050204">
    <property type="entry name" value="AraC_XylS_family_regulators"/>
</dbReference>
<keyword evidence="2" id="KW-0238">DNA-binding</keyword>
<evidence type="ECO:0000256" key="2">
    <source>
        <dbReference type="ARBA" id="ARBA00023125"/>
    </source>
</evidence>
<evidence type="ECO:0000256" key="3">
    <source>
        <dbReference type="ARBA" id="ARBA00023163"/>
    </source>
</evidence>
<dbReference type="AlphaFoldDB" id="A0A444B5H8"/>
<dbReference type="Pfam" id="PF12833">
    <property type="entry name" value="HTH_18"/>
    <property type="match status" value="1"/>
</dbReference>
<dbReference type="InterPro" id="IPR018060">
    <property type="entry name" value="HTH_AraC"/>
</dbReference>
<evidence type="ECO:0000313" key="6">
    <source>
        <dbReference type="Proteomes" id="UP000288711"/>
    </source>
</evidence>
<reference evidence="5 6" key="1">
    <citation type="journal article" date="2009" name="Int. J. Syst. Evol. Microbiol.">
        <title>Janibacter hoylei sp. nov., Bacillus isronensis sp. nov. and Bacillus aryabhattai sp. nov., isolated from cryotubes used for collecting air from the upper atmosphere.</title>
        <authorList>
            <person name="Shivaji S."/>
            <person name="Chaturvedi P."/>
            <person name="Begum Z."/>
            <person name="Pindi P.K."/>
            <person name="Manorama R."/>
            <person name="Padmanaban D.A."/>
            <person name="Shouche Y.S."/>
            <person name="Pawar S."/>
            <person name="Vaishampayan P."/>
            <person name="Dutt C.B."/>
            <person name="Datta G.N."/>
            <person name="Manchanda R.K."/>
            <person name="Rao U.R."/>
            <person name="Bhargava P.M."/>
            <person name="Narlikar J.V."/>
        </authorList>
    </citation>
    <scope>NUCLEOTIDE SEQUENCE [LARGE SCALE GENOMIC DNA]</scope>
    <source>
        <strain evidence="5 6">PVAS-1</strain>
    </source>
</reference>
<dbReference type="EMBL" id="PIPF01000007">
    <property type="protein sequence ID" value="RWU83614.1"/>
    <property type="molecule type" value="Genomic_DNA"/>
</dbReference>
<sequence length="311" mass="34632">MLGFEADEQGLRSPITALTRTEHRPIGPVAYDCIKIVIVRSGSAVLFSEFGQRPVCIGDVVVLGANVLCGSEPEGHVTTTTVFANTDYLVDQVFWQYVGFLQDRLEAQDFFATTYAEPAQVLRLGEDRAGMLMPWLDELVALSVEDRPVANFHRVQALWFSIAHVLTPFVTTTPVRESSTQRATTWPAPPRRRGFAPLRAEARRVAELLRSDPVRRWSVTDLAREVHLSKSQLGRVFVEAYGKSPIAYLTMLRAERMAGLLRTTDTPIAVVAREVGWSDPDFAARQFRRSVGVTPSRYRAIARSRATPSSG</sequence>
<dbReference type="SUPFAM" id="SSF46689">
    <property type="entry name" value="Homeodomain-like"/>
    <property type="match status" value="2"/>
</dbReference>
<dbReference type="PANTHER" id="PTHR46796:SF13">
    <property type="entry name" value="HTH-TYPE TRANSCRIPTIONAL ACTIVATOR RHAS"/>
    <property type="match status" value="1"/>
</dbReference>
<dbReference type="GO" id="GO:0003700">
    <property type="term" value="F:DNA-binding transcription factor activity"/>
    <property type="evidence" value="ECO:0007669"/>
    <property type="project" value="InterPro"/>
</dbReference>
<keyword evidence="3" id="KW-0804">Transcription</keyword>
<evidence type="ECO:0000256" key="1">
    <source>
        <dbReference type="ARBA" id="ARBA00023015"/>
    </source>
</evidence>
<organism evidence="5 6">
    <name type="scientific">Janibacter hoylei PVAS-1</name>
    <dbReference type="NCBI Taxonomy" id="1210046"/>
    <lineage>
        <taxon>Bacteria</taxon>
        <taxon>Bacillati</taxon>
        <taxon>Actinomycetota</taxon>
        <taxon>Actinomycetes</taxon>
        <taxon>Micrococcales</taxon>
        <taxon>Intrasporangiaceae</taxon>
        <taxon>Janibacter</taxon>
    </lineage>
</organism>
<keyword evidence="1" id="KW-0805">Transcription regulation</keyword>
<comment type="caution">
    <text evidence="5">The sequence shown here is derived from an EMBL/GenBank/DDBJ whole genome shotgun (WGS) entry which is preliminary data.</text>
</comment>
<dbReference type="Proteomes" id="UP000288711">
    <property type="component" value="Unassembled WGS sequence"/>
</dbReference>
<name>A0A444B5H8_9MICO</name>